<organism evidence="6 7">
    <name type="scientific">Prevotella brunnea</name>
    <dbReference type="NCBI Taxonomy" id="2508867"/>
    <lineage>
        <taxon>Bacteria</taxon>
        <taxon>Pseudomonadati</taxon>
        <taxon>Bacteroidota</taxon>
        <taxon>Bacteroidia</taxon>
        <taxon>Bacteroidales</taxon>
        <taxon>Prevotellaceae</taxon>
        <taxon>Prevotella</taxon>
    </lineage>
</organism>
<dbReference type="HAMAP" id="MF_02128">
    <property type="entry name" value="TMP_kinase"/>
    <property type="match status" value="1"/>
</dbReference>
<dbReference type="GO" id="GO:0009228">
    <property type="term" value="P:thiamine biosynthetic process"/>
    <property type="evidence" value="ECO:0007669"/>
    <property type="project" value="UniProtKB-KW"/>
</dbReference>
<evidence type="ECO:0000256" key="3">
    <source>
        <dbReference type="SAM" id="Coils"/>
    </source>
</evidence>
<dbReference type="OrthoDB" id="9802811at2"/>
<dbReference type="InterPro" id="IPR010918">
    <property type="entry name" value="PurM-like_C_dom"/>
</dbReference>
<keyword evidence="1 2" id="KW-0784">Thiamine biosynthesis</keyword>
<dbReference type="PANTHER" id="PTHR30270">
    <property type="entry name" value="THIAMINE-MONOPHOSPHATE KINASE"/>
    <property type="match status" value="1"/>
</dbReference>
<keyword evidence="2" id="KW-0808">Transferase</keyword>
<sequence>MEIKELGEVALIERLTKDIKISNLSTHLGIGDDAAIVNHSDKETLLTSRLFMEGIQFDLTYIDMEHLAYKCAMITMSNIFAMNGRPTQIIVSIGLGKRFKVEDLEDFYRGLKTACYKWKVDLVGGDTTSSFTGLAINMTCMGEVEKESIVYRKGAKPTDIICVSGDLGAAYMGLQILEREKTVYYQQVEEYNRKLKDATSSNNKAMLEGLKAEREAINHFQPDFVGKEYLIDRQLKPEAPGDVLKQLSEADIHPTSMIDVSDGLASDLKHICKQSGCGCRIYENKIPIDYQTASACEEFNMNLTTAALNGGEDYELLFTIPIEEHAKIEQVENIHQIGYITEEKLGEYIITRDGKEFELMAQGWNKQ</sequence>
<evidence type="ECO:0000313" key="6">
    <source>
        <dbReference type="EMBL" id="TXJ62920.1"/>
    </source>
</evidence>
<dbReference type="InterPro" id="IPR036921">
    <property type="entry name" value="PurM-like_N_sf"/>
</dbReference>
<dbReference type="AlphaFoldDB" id="A0A5C8GLC8"/>
<comment type="catalytic activity">
    <reaction evidence="2">
        <text>thiamine phosphate + ATP = thiamine diphosphate + ADP</text>
        <dbReference type="Rhea" id="RHEA:15913"/>
        <dbReference type="ChEBI" id="CHEBI:30616"/>
        <dbReference type="ChEBI" id="CHEBI:37575"/>
        <dbReference type="ChEBI" id="CHEBI:58937"/>
        <dbReference type="ChEBI" id="CHEBI:456216"/>
        <dbReference type="EC" id="2.7.4.16"/>
    </reaction>
</comment>
<evidence type="ECO:0000313" key="7">
    <source>
        <dbReference type="Proteomes" id="UP000321612"/>
    </source>
</evidence>
<dbReference type="Proteomes" id="UP000321612">
    <property type="component" value="Unassembled WGS sequence"/>
</dbReference>
<dbReference type="EC" id="2.7.4.16" evidence="2"/>
<gene>
    <name evidence="2" type="primary">thiL</name>
    <name evidence="6" type="ORF">ETF27_02345</name>
</gene>
<dbReference type="SUPFAM" id="SSF55326">
    <property type="entry name" value="PurM N-terminal domain-like"/>
    <property type="match status" value="1"/>
</dbReference>
<dbReference type="PIRSF" id="PIRSF005303">
    <property type="entry name" value="Thiam_monoph_kin"/>
    <property type="match status" value="1"/>
</dbReference>
<feature type="binding site" evidence="2">
    <location>
        <position position="262"/>
    </location>
    <ligand>
        <name>Mg(2+)</name>
        <dbReference type="ChEBI" id="CHEBI:18420"/>
        <label>5</label>
    </ligand>
</feature>
<comment type="caution">
    <text evidence="6">The sequence shown here is derived from an EMBL/GenBank/DDBJ whole genome shotgun (WGS) entry which is preliminary data.</text>
</comment>
<feature type="domain" description="PurM-like N-terminal" evidence="4">
    <location>
        <begin position="31"/>
        <end position="144"/>
    </location>
</feature>
<dbReference type="EMBL" id="SDIK01000016">
    <property type="protein sequence ID" value="TXJ62920.1"/>
    <property type="molecule type" value="Genomic_DNA"/>
</dbReference>
<dbReference type="PANTHER" id="PTHR30270:SF0">
    <property type="entry name" value="THIAMINE-MONOPHOSPHATE KINASE"/>
    <property type="match status" value="1"/>
</dbReference>
<name>A0A5C8GLC8_9BACT</name>
<dbReference type="UniPathway" id="UPA00060">
    <property type="reaction ID" value="UER00142"/>
</dbReference>
<dbReference type="GO" id="GO:0005524">
    <property type="term" value="F:ATP binding"/>
    <property type="evidence" value="ECO:0007669"/>
    <property type="project" value="UniProtKB-UniRule"/>
</dbReference>
<feature type="binding site" evidence="2">
    <location>
        <begin position="125"/>
        <end position="126"/>
    </location>
    <ligand>
        <name>ATP</name>
        <dbReference type="ChEBI" id="CHEBI:30616"/>
    </ligand>
</feature>
<evidence type="ECO:0000256" key="2">
    <source>
        <dbReference type="HAMAP-Rule" id="MF_02128"/>
    </source>
</evidence>
<keyword evidence="2 6" id="KW-0418">Kinase</keyword>
<dbReference type="GO" id="GO:0009229">
    <property type="term" value="P:thiamine diphosphate biosynthetic process"/>
    <property type="evidence" value="ECO:0007669"/>
    <property type="project" value="UniProtKB-UniRule"/>
</dbReference>
<protein>
    <recommendedName>
        <fullName evidence="2">Thiamine-monophosphate kinase</fullName>
        <shortName evidence="2">TMP kinase</shortName>
        <shortName evidence="2">Thiamine-phosphate kinase</shortName>
        <ecNumber evidence="2">2.7.4.16</ecNumber>
    </recommendedName>
</protein>
<comment type="miscellaneous">
    <text evidence="2">Reaction mechanism of ThiL seems to utilize a direct, inline transfer of the gamma-phosphate of ATP to TMP rather than a phosphorylated enzyme intermediate.</text>
</comment>
<feature type="binding site" evidence="2">
    <location>
        <position position="259"/>
    </location>
    <ligand>
        <name>Mg(2+)</name>
        <dbReference type="ChEBI" id="CHEBI:18420"/>
        <label>3</label>
    </ligand>
</feature>
<dbReference type="Pfam" id="PF02769">
    <property type="entry name" value="AIRS_C"/>
    <property type="match status" value="1"/>
</dbReference>
<keyword evidence="2" id="KW-0479">Metal-binding</keyword>
<feature type="binding site" evidence="2">
    <location>
        <position position="152"/>
    </location>
    <ligand>
        <name>ATP</name>
        <dbReference type="ChEBI" id="CHEBI:30616"/>
    </ligand>
</feature>
<dbReference type="InterPro" id="IPR006283">
    <property type="entry name" value="ThiL-like"/>
</dbReference>
<dbReference type="Pfam" id="PF00586">
    <property type="entry name" value="AIRS"/>
    <property type="match status" value="1"/>
</dbReference>
<evidence type="ECO:0000256" key="1">
    <source>
        <dbReference type="ARBA" id="ARBA00022977"/>
    </source>
</evidence>
<dbReference type="RefSeq" id="WP_147785431.1">
    <property type="nucleotide sequence ID" value="NZ_SDIK01000016.1"/>
</dbReference>
<keyword evidence="2" id="KW-0547">Nucleotide-binding</keyword>
<feature type="binding site" evidence="2">
    <location>
        <position position="261"/>
    </location>
    <ligand>
        <name>ATP</name>
        <dbReference type="ChEBI" id="CHEBI:30616"/>
    </ligand>
</feature>
<dbReference type="Gene3D" id="3.90.650.10">
    <property type="entry name" value="PurM-like C-terminal domain"/>
    <property type="match status" value="1"/>
</dbReference>
<dbReference type="SUPFAM" id="SSF56042">
    <property type="entry name" value="PurM C-terminal domain-like"/>
    <property type="match status" value="1"/>
</dbReference>
<feature type="binding site" evidence="2">
    <location>
        <position position="126"/>
    </location>
    <ligand>
        <name>Mg(2+)</name>
        <dbReference type="ChEBI" id="CHEBI:18420"/>
        <label>1</label>
    </ligand>
</feature>
<comment type="similarity">
    <text evidence="2">Belongs to the thiamine-monophosphate kinase family.</text>
</comment>
<proteinExistence type="inferred from homology"/>
<feature type="binding site" evidence="2">
    <location>
        <position position="108"/>
    </location>
    <ligand>
        <name>ATP</name>
        <dbReference type="ChEBI" id="CHEBI:30616"/>
    </ligand>
</feature>
<feature type="binding site" evidence="2">
    <location>
        <position position="33"/>
    </location>
    <ligand>
        <name>Mg(2+)</name>
        <dbReference type="ChEBI" id="CHEBI:18420"/>
        <label>4</label>
    </ligand>
</feature>
<feature type="binding site" evidence="2">
    <location>
        <position position="312"/>
    </location>
    <ligand>
        <name>substrate</name>
    </ligand>
</feature>
<dbReference type="InterPro" id="IPR016188">
    <property type="entry name" value="PurM-like_N"/>
</dbReference>
<feature type="domain" description="PurM-like C-terminal" evidence="5">
    <location>
        <begin position="242"/>
        <end position="345"/>
    </location>
</feature>
<keyword evidence="7" id="KW-1185">Reference proteome</keyword>
<feature type="binding site" evidence="2">
    <location>
        <position position="47"/>
    </location>
    <ligand>
        <name>Mg(2+)</name>
        <dbReference type="ChEBI" id="CHEBI:18420"/>
        <label>4</label>
    </ligand>
</feature>
<dbReference type="CDD" id="cd02194">
    <property type="entry name" value="ThiL"/>
    <property type="match status" value="1"/>
</dbReference>
<feature type="binding site" evidence="2">
    <location>
        <position position="33"/>
    </location>
    <ligand>
        <name>Mg(2+)</name>
        <dbReference type="ChEBI" id="CHEBI:18420"/>
        <label>3</label>
    </ligand>
</feature>
<feature type="binding site" evidence="2">
    <location>
        <position position="364"/>
    </location>
    <ligand>
        <name>substrate</name>
    </ligand>
</feature>
<feature type="binding site" evidence="2">
    <location>
        <position position="48"/>
    </location>
    <ligand>
        <name>Mg(2+)</name>
        <dbReference type="ChEBI" id="CHEBI:18420"/>
        <label>1</label>
    </ligand>
</feature>
<feature type="coiled-coil region" evidence="3">
    <location>
        <begin position="174"/>
        <end position="208"/>
    </location>
</feature>
<accession>A0A5C8GLC8</accession>
<evidence type="ECO:0000259" key="5">
    <source>
        <dbReference type="Pfam" id="PF02769"/>
    </source>
</evidence>
<dbReference type="GO" id="GO:0009030">
    <property type="term" value="F:thiamine-phosphate kinase activity"/>
    <property type="evidence" value="ECO:0007669"/>
    <property type="project" value="UniProtKB-UniRule"/>
</dbReference>
<comment type="pathway">
    <text evidence="2">Cofactor biosynthesis; thiamine diphosphate biosynthesis; thiamine diphosphate from thiamine phosphate: step 1/1.</text>
</comment>
<keyword evidence="3" id="KW-0175">Coiled coil</keyword>
<comment type="caution">
    <text evidence="2">Lacks conserved residue(s) required for the propagation of feature annotation.</text>
</comment>
<comment type="function">
    <text evidence="2">Catalyzes the ATP-dependent phosphorylation of thiamine-monophosphate (TMP) to form thiamine-pyrophosphate (TPP), the active form of vitamin B1.</text>
</comment>
<dbReference type="GO" id="GO:0000287">
    <property type="term" value="F:magnesium ion binding"/>
    <property type="evidence" value="ECO:0007669"/>
    <property type="project" value="UniProtKB-UniRule"/>
</dbReference>
<keyword evidence="2" id="KW-0460">Magnesium</keyword>
<evidence type="ECO:0000259" key="4">
    <source>
        <dbReference type="Pfam" id="PF00586"/>
    </source>
</evidence>
<keyword evidence="2" id="KW-0067">ATP-binding</keyword>
<dbReference type="InterPro" id="IPR036676">
    <property type="entry name" value="PurM-like_C_sf"/>
</dbReference>
<reference evidence="7" key="1">
    <citation type="submission" date="2019-05" db="EMBL/GenBank/DDBJ databases">
        <title>Prevotella brunnea sp. nov., isolated from a wound of a patient.</title>
        <authorList>
            <person name="Buhl M."/>
        </authorList>
    </citation>
    <scope>NUCLEOTIDE SEQUENCE [LARGE SCALE GENOMIC DNA]</scope>
    <source>
        <strain evidence="7">A2672</strain>
    </source>
</reference>
<dbReference type="Gene3D" id="3.30.1330.10">
    <property type="entry name" value="PurM-like, N-terminal domain"/>
    <property type="match status" value="1"/>
</dbReference>